<reference evidence="1" key="1">
    <citation type="journal article" date="2005" name="Environ. Microbiol.">
        <title>Lateral gene transfer and phylogenetic assignment of environmental fosmid clones.</title>
        <authorList>
            <person name="Nesbo C.L."/>
            <person name="Boucher Y."/>
            <person name="Dlutek M."/>
            <person name="Doolittle F.W."/>
        </authorList>
    </citation>
    <scope>NUCLEOTIDE SEQUENCE</scope>
</reference>
<dbReference type="AlphaFoldDB" id="Q2Z0E8"/>
<evidence type="ECO:0000313" key="1">
    <source>
        <dbReference type="EMBL" id="CAI78452.1"/>
    </source>
</evidence>
<dbReference type="EMBL" id="AJ937760">
    <property type="protein sequence ID" value="CAI78452.1"/>
    <property type="molecule type" value="Genomic_DNA"/>
</dbReference>
<evidence type="ECO:0008006" key="2">
    <source>
        <dbReference type="Google" id="ProtNLM"/>
    </source>
</evidence>
<proteinExistence type="predicted"/>
<organism evidence="1">
    <name type="scientific">uncultured Latescibacterota bacterium</name>
    <dbReference type="NCBI Taxonomy" id="199737"/>
    <lineage>
        <taxon>Bacteria</taxon>
        <taxon>Pseudomonadati</taxon>
        <taxon>Candidatus Latescibacterota</taxon>
        <taxon>environmental samples</taxon>
    </lineage>
</organism>
<name>Q2Z0E8_9BACT</name>
<accession>Q2Z0E8</accession>
<sequence>MVARVCLSAGSLFFRGTALPQTTHRGSPMVCLRNAVLASLFPVLLICLGGCAAAPAPSREIPDWVRVVVPERDGRSLFVGGAALASTPEAGIEEAIADARSQVHLQATTRFTDLFNRAVHESGIETTAMERLDFKNAVTRDYGLRMAEVSRQDSVFHRPCGDAGSNGRPEVDAPVCQVFVLLSVGVDEWGSELRELLEMQKTRRREEGQLHLVEFAQWLARETLAGQPEETRERSR</sequence>
<protein>
    <recommendedName>
        <fullName evidence="2">LPP20 lipoprotein</fullName>
    </recommendedName>
</protein>